<evidence type="ECO:0000313" key="1">
    <source>
        <dbReference type="EMBL" id="ADB14898.1"/>
    </source>
</evidence>
<dbReference type="HOGENOM" id="CLU_123911_0_0_0"/>
<gene>
    <name evidence="1" type="ordered locus">Psta_0202</name>
</gene>
<accession>D2R1B3</accession>
<sequence>MKYTDFLAQCTEELRLKTEAHDGIWQLSQADWDADLDAGTITFRAPNGMVATGPLQIIGTFNTLDSTWLWGWDHPSVPEHCAVHAKQVFDFGQEKGIHELTTRKLIVDETNCWEFTAIACKLCEAQGAYRAPSDTTLIFLTFGDIQLSQI</sequence>
<dbReference type="STRING" id="530564.Psta_0202"/>
<dbReference type="InterPro" id="IPR049249">
    <property type="entry name" value="DUF6882"/>
</dbReference>
<dbReference type="EMBL" id="CP001848">
    <property type="protein sequence ID" value="ADB14898.1"/>
    <property type="molecule type" value="Genomic_DNA"/>
</dbReference>
<dbReference type="Proteomes" id="UP000001887">
    <property type="component" value="Chromosome"/>
</dbReference>
<organism evidence="1 2">
    <name type="scientific">Pirellula staleyi (strain ATCC 27377 / DSM 6068 / ICPB 4128)</name>
    <name type="common">Pirella staleyi</name>
    <dbReference type="NCBI Taxonomy" id="530564"/>
    <lineage>
        <taxon>Bacteria</taxon>
        <taxon>Pseudomonadati</taxon>
        <taxon>Planctomycetota</taxon>
        <taxon>Planctomycetia</taxon>
        <taxon>Pirellulales</taxon>
        <taxon>Pirellulaceae</taxon>
        <taxon>Pirellula</taxon>
    </lineage>
</organism>
<keyword evidence="2" id="KW-1185">Reference proteome</keyword>
<dbReference type="eggNOG" id="ENOG5032TQK">
    <property type="taxonomic scope" value="Bacteria"/>
</dbReference>
<dbReference type="Pfam" id="PF21813">
    <property type="entry name" value="DUF6882"/>
    <property type="match status" value="1"/>
</dbReference>
<dbReference type="OrthoDB" id="8439179at2"/>
<protein>
    <submittedName>
        <fullName evidence="1">Uncharacterized protein</fullName>
    </submittedName>
</protein>
<dbReference type="KEGG" id="psl:Psta_0202"/>
<name>D2R1B3_PIRSD</name>
<proteinExistence type="predicted"/>
<reference evidence="1 2" key="1">
    <citation type="journal article" date="2009" name="Stand. Genomic Sci.">
        <title>Complete genome sequence of Pirellula staleyi type strain (ATCC 27377).</title>
        <authorList>
            <person name="Clum A."/>
            <person name="Tindall B.J."/>
            <person name="Sikorski J."/>
            <person name="Ivanova N."/>
            <person name="Mavrommatis K."/>
            <person name="Lucas S."/>
            <person name="Glavina del Rio T."/>
            <person name="Nolan M."/>
            <person name="Chen F."/>
            <person name="Tice H."/>
            <person name="Pitluck S."/>
            <person name="Cheng J.F."/>
            <person name="Chertkov O."/>
            <person name="Brettin T."/>
            <person name="Han C."/>
            <person name="Detter J.C."/>
            <person name="Kuske C."/>
            <person name="Bruce D."/>
            <person name="Goodwin L."/>
            <person name="Ovchinikova G."/>
            <person name="Pati A."/>
            <person name="Mikhailova N."/>
            <person name="Chen A."/>
            <person name="Palaniappan K."/>
            <person name="Land M."/>
            <person name="Hauser L."/>
            <person name="Chang Y.J."/>
            <person name="Jeffries C.D."/>
            <person name="Chain P."/>
            <person name="Rohde M."/>
            <person name="Goker M."/>
            <person name="Bristow J."/>
            <person name="Eisen J.A."/>
            <person name="Markowitz V."/>
            <person name="Hugenholtz P."/>
            <person name="Kyrpides N.C."/>
            <person name="Klenk H.P."/>
            <person name="Lapidus A."/>
        </authorList>
    </citation>
    <scope>NUCLEOTIDE SEQUENCE [LARGE SCALE GENOMIC DNA]</scope>
    <source>
        <strain evidence="2">ATCC 27377 / DSM 6068 / ICPB 4128</strain>
    </source>
</reference>
<evidence type="ECO:0000313" key="2">
    <source>
        <dbReference type="Proteomes" id="UP000001887"/>
    </source>
</evidence>
<dbReference type="AlphaFoldDB" id="D2R1B3"/>